<dbReference type="SUPFAM" id="SSF54427">
    <property type="entry name" value="NTF2-like"/>
    <property type="match status" value="1"/>
</dbReference>
<evidence type="ECO:0000313" key="2">
    <source>
        <dbReference type="Proteomes" id="UP000292346"/>
    </source>
</evidence>
<evidence type="ECO:0000313" key="1">
    <source>
        <dbReference type="EMBL" id="TCC07760.1"/>
    </source>
</evidence>
<dbReference type="InterPro" id="IPR009959">
    <property type="entry name" value="Cyclase_SnoaL-like"/>
</dbReference>
<dbReference type="RefSeq" id="WP_131338543.1">
    <property type="nucleotide sequence ID" value="NZ_SJJZ01000002.1"/>
</dbReference>
<organism evidence="1 2">
    <name type="scientific">Kribbella soli</name>
    <dbReference type="NCBI Taxonomy" id="1124743"/>
    <lineage>
        <taxon>Bacteria</taxon>
        <taxon>Bacillati</taxon>
        <taxon>Actinomycetota</taxon>
        <taxon>Actinomycetes</taxon>
        <taxon>Propionibacteriales</taxon>
        <taxon>Kribbellaceae</taxon>
        <taxon>Kribbella</taxon>
    </lineage>
</organism>
<sequence length="118" mass="13875">MERGDLEEFYRRYLQRCNEYRFEGLGEFIDDRVEVNGAPHDVRRYAAGLRNVVQEYPDFHWDLRHLLIDGGWLSAHLIDTYTAPAGRSVSLQELAMYHVKDGRIVQVWGDLDHARLAR</sequence>
<dbReference type="AlphaFoldDB" id="A0A4R0HEH3"/>
<reference evidence="1 2" key="1">
    <citation type="submission" date="2019-02" db="EMBL/GenBank/DDBJ databases">
        <title>Kribbella capetownensis sp. nov. and Kribbella speibonae sp. nov., isolated from soil.</title>
        <authorList>
            <person name="Curtis S.M."/>
            <person name="Norton I."/>
            <person name="Everest G.J."/>
            <person name="Meyers P.R."/>
        </authorList>
    </citation>
    <scope>NUCLEOTIDE SEQUENCE [LARGE SCALE GENOMIC DNA]</scope>
    <source>
        <strain evidence="1 2">KCTC 29219</strain>
    </source>
</reference>
<keyword evidence="2" id="KW-1185">Reference proteome</keyword>
<dbReference type="Gene3D" id="3.10.450.50">
    <property type="match status" value="1"/>
</dbReference>
<accession>A0A4R0HEH3</accession>
<dbReference type="EMBL" id="SJJZ01000002">
    <property type="protein sequence ID" value="TCC07760.1"/>
    <property type="molecule type" value="Genomic_DNA"/>
</dbReference>
<dbReference type="InterPro" id="IPR032710">
    <property type="entry name" value="NTF2-like_dom_sf"/>
</dbReference>
<name>A0A4R0HEH3_9ACTN</name>
<dbReference type="Proteomes" id="UP000292346">
    <property type="component" value="Unassembled WGS sequence"/>
</dbReference>
<protein>
    <submittedName>
        <fullName evidence="1">Ester cyclase</fullName>
    </submittedName>
</protein>
<dbReference type="Pfam" id="PF07366">
    <property type="entry name" value="SnoaL"/>
    <property type="match status" value="1"/>
</dbReference>
<comment type="caution">
    <text evidence="1">The sequence shown here is derived from an EMBL/GenBank/DDBJ whole genome shotgun (WGS) entry which is preliminary data.</text>
</comment>
<gene>
    <name evidence="1" type="ORF">E0H45_17550</name>
</gene>
<proteinExistence type="predicted"/>
<dbReference type="OrthoDB" id="9810441at2"/>
<dbReference type="GO" id="GO:0030638">
    <property type="term" value="P:polyketide metabolic process"/>
    <property type="evidence" value="ECO:0007669"/>
    <property type="project" value="InterPro"/>
</dbReference>